<sequence length="315" mass="35687">MVKYSVQSGFPPALTKGLLASQEREMKSVRRKFDFFNRRDAAKRDKAPTPEPEPDSPITAEQIIGYYGRVTAEPADSDSEYSDTSLWREPQREAATPDPVPSAAGYTIPFSVYRGKGNVSKKALPPTPAEVPDSPLATDDVFTLAALSAVHSTRPPDMSWMSKMFPTIPHQDMILNIVRNDFEAVDLARLDPKRTWDKFEGGCSWRNYPTLQSLLMPLSIYFRVLQAWVAASRDAEATRIVGESALRYTMHIVDLHEQYHWPAVVHYHLQFHEKRRLDMNHGDYSKWAVGDRDLINRLPMRATPANSERSISPGQ</sequence>
<comment type="caution">
    <text evidence="2">The sequence shown here is derived from an EMBL/GenBank/DDBJ whole genome shotgun (WGS) entry which is preliminary data.</text>
</comment>
<dbReference type="AlphaFoldDB" id="A0AAD7D1P5"/>
<dbReference type="Proteomes" id="UP001221757">
    <property type="component" value="Unassembled WGS sequence"/>
</dbReference>
<evidence type="ECO:0000256" key="1">
    <source>
        <dbReference type="SAM" id="MobiDB-lite"/>
    </source>
</evidence>
<organism evidence="2 3">
    <name type="scientific">Mycena rosella</name>
    <name type="common">Pink bonnet</name>
    <name type="synonym">Agaricus rosellus</name>
    <dbReference type="NCBI Taxonomy" id="1033263"/>
    <lineage>
        <taxon>Eukaryota</taxon>
        <taxon>Fungi</taxon>
        <taxon>Dikarya</taxon>
        <taxon>Basidiomycota</taxon>
        <taxon>Agaricomycotina</taxon>
        <taxon>Agaricomycetes</taxon>
        <taxon>Agaricomycetidae</taxon>
        <taxon>Agaricales</taxon>
        <taxon>Marasmiineae</taxon>
        <taxon>Mycenaceae</taxon>
        <taxon>Mycena</taxon>
    </lineage>
</organism>
<protein>
    <submittedName>
        <fullName evidence="2">Uncharacterized protein</fullName>
    </submittedName>
</protein>
<dbReference type="EMBL" id="JARKIE010000154">
    <property type="protein sequence ID" value="KAJ7674456.1"/>
    <property type="molecule type" value="Genomic_DNA"/>
</dbReference>
<feature type="compositionally biased region" description="Basic and acidic residues" evidence="1">
    <location>
        <begin position="37"/>
        <end position="48"/>
    </location>
</feature>
<evidence type="ECO:0000313" key="3">
    <source>
        <dbReference type="Proteomes" id="UP001221757"/>
    </source>
</evidence>
<gene>
    <name evidence="2" type="ORF">B0H17DRAFT_1082091</name>
</gene>
<name>A0AAD7D1P5_MYCRO</name>
<proteinExistence type="predicted"/>
<evidence type="ECO:0000313" key="2">
    <source>
        <dbReference type="EMBL" id="KAJ7674456.1"/>
    </source>
</evidence>
<accession>A0AAD7D1P5</accession>
<reference evidence="2" key="1">
    <citation type="submission" date="2023-03" db="EMBL/GenBank/DDBJ databases">
        <title>Massive genome expansion in bonnet fungi (Mycena s.s.) driven by repeated elements and novel gene families across ecological guilds.</title>
        <authorList>
            <consortium name="Lawrence Berkeley National Laboratory"/>
            <person name="Harder C.B."/>
            <person name="Miyauchi S."/>
            <person name="Viragh M."/>
            <person name="Kuo A."/>
            <person name="Thoen E."/>
            <person name="Andreopoulos B."/>
            <person name="Lu D."/>
            <person name="Skrede I."/>
            <person name="Drula E."/>
            <person name="Henrissat B."/>
            <person name="Morin E."/>
            <person name="Kohler A."/>
            <person name="Barry K."/>
            <person name="LaButti K."/>
            <person name="Morin E."/>
            <person name="Salamov A."/>
            <person name="Lipzen A."/>
            <person name="Mereny Z."/>
            <person name="Hegedus B."/>
            <person name="Baldrian P."/>
            <person name="Stursova M."/>
            <person name="Weitz H."/>
            <person name="Taylor A."/>
            <person name="Grigoriev I.V."/>
            <person name="Nagy L.G."/>
            <person name="Martin F."/>
            <person name="Kauserud H."/>
        </authorList>
    </citation>
    <scope>NUCLEOTIDE SEQUENCE</scope>
    <source>
        <strain evidence="2">CBHHK067</strain>
    </source>
</reference>
<feature type="region of interest" description="Disordered" evidence="1">
    <location>
        <begin position="73"/>
        <end position="101"/>
    </location>
</feature>
<feature type="region of interest" description="Disordered" evidence="1">
    <location>
        <begin position="37"/>
        <end position="58"/>
    </location>
</feature>
<keyword evidence="3" id="KW-1185">Reference proteome</keyword>